<protein>
    <recommendedName>
        <fullName evidence="3">ABC transporter domain-containing protein</fullName>
    </recommendedName>
</protein>
<dbReference type="RefSeq" id="WP_075276106.1">
    <property type="nucleotide sequence ID" value="NZ_CP016908.1"/>
</dbReference>
<evidence type="ECO:0000313" key="1">
    <source>
        <dbReference type="EMBL" id="APR99457.1"/>
    </source>
</evidence>
<reference evidence="1 2" key="1">
    <citation type="submission" date="2016-08" db="EMBL/GenBank/DDBJ databases">
        <title>Identification and validation of antigenic proteins from Pajaroellobacter abortibovis using de-novo genome sequence assembly and reverse vaccinology.</title>
        <authorList>
            <person name="Welly B.T."/>
            <person name="Miller M.R."/>
            <person name="Stott J.L."/>
            <person name="Blanchard M.T."/>
            <person name="Islas-Trejo A.D."/>
            <person name="O'Rourke S.M."/>
            <person name="Young A.E."/>
            <person name="Medrano J.F."/>
            <person name="Van Eenennaam A.L."/>
        </authorList>
    </citation>
    <scope>NUCLEOTIDE SEQUENCE [LARGE SCALE GENOMIC DNA]</scope>
    <source>
        <strain evidence="1 2">BTF92-0548A/99-0131</strain>
    </source>
</reference>
<dbReference type="KEGG" id="pabo:BCY86_01240"/>
<dbReference type="Proteomes" id="UP000185544">
    <property type="component" value="Chromosome"/>
</dbReference>
<name>A0A1L6MVK7_9BACT</name>
<sequence>MLGKLEIVERPHNMWADAEWMTLQFAPAQRSGDIVLEAKKPCPHRGDRLLFQNLNLLIRRGDRLGIIGPNGSGKSIYCLF</sequence>
<accession>A0A1L6MVK7</accession>
<dbReference type="InterPro" id="IPR051309">
    <property type="entry name" value="ABCF_ATPase"/>
</dbReference>
<dbReference type="Gene3D" id="3.40.50.300">
    <property type="entry name" value="P-loop containing nucleotide triphosphate hydrolases"/>
    <property type="match status" value="1"/>
</dbReference>
<dbReference type="PANTHER" id="PTHR42855">
    <property type="entry name" value="ABC TRANSPORTER ATP-BINDING SUBUNIT"/>
    <property type="match status" value="1"/>
</dbReference>
<proteinExistence type="predicted"/>
<evidence type="ECO:0000313" key="2">
    <source>
        <dbReference type="Proteomes" id="UP000185544"/>
    </source>
</evidence>
<dbReference type="EMBL" id="CP016908">
    <property type="protein sequence ID" value="APR99457.1"/>
    <property type="molecule type" value="Genomic_DNA"/>
</dbReference>
<organism evidence="1 2">
    <name type="scientific">Pajaroellobacter abortibovis</name>
    <dbReference type="NCBI Taxonomy" id="1882918"/>
    <lineage>
        <taxon>Bacteria</taxon>
        <taxon>Pseudomonadati</taxon>
        <taxon>Myxococcota</taxon>
        <taxon>Polyangia</taxon>
        <taxon>Polyangiales</taxon>
        <taxon>Polyangiaceae</taxon>
    </lineage>
</organism>
<dbReference type="SUPFAM" id="SSF52540">
    <property type="entry name" value="P-loop containing nucleoside triphosphate hydrolases"/>
    <property type="match status" value="1"/>
</dbReference>
<dbReference type="STRING" id="1882918.BCY86_01240"/>
<keyword evidence="2" id="KW-1185">Reference proteome</keyword>
<dbReference type="InterPro" id="IPR027417">
    <property type="entry name" value="P-loop_NTPase"/>
</dbReference>
<gene>
    <name evidence="1" type="ORF">BCY86_01240</name>
</gene>
<dbReference type="PANTHER" id="PTHR42855:SF1">
    <property type="entry name" value="ABC TRANSPORTER DOMAIN-CONTAINING PROTEIN"/>
    <property type="match status" value="1"/>
</dbReference>
<evidence type="ECO:0008006" key="3">
    <source>
        <dbReference type="Google" id="ProtNLM"/>
    </source>
</evidence>
<dbReference type="AlphaFoldDB" id="A0A1L6MVK7"/>